<dbReference type="AlphaFoldDB" id="A0AA39XRM4"/>
<evidence type="ECO:0000313" key="1">
    <source>
        <dbReference type="EMBL" id="KAK0638954.1"/>
    </source>
</evidence>
<evidence type="ECO:0000313" key="2">
    <source>
        <dbReference type="Proteomes" id="UP001174936"/>
    </source>
</evidence>
<accession>A0AA39XRM4</accession>
<comment type="caution">
    <text evidence="1">The sequence shown here is derived from an EMBL/GenBank/DDBJ whole genome shotgun (WGS) entry which is preliminary data.</text>
</comment>
<gene>
    <name evidence="1" type="ORF">B0T16DRAFT_235115</name>
</gene>
<keyword evidence="2" id="KW-1185">Reference proteome</keyword>
<dbReference type="Proteomes" id="UP001174936">
    <property type="component" value="Unassembled WGS sequence"/>
</dbReference>
<protein>
    <submittedName>
        <fullName evidence="1">Uncharacterized protein</fullName>
    </submittedName>
</protein>
<organism evidence="1 2">
    <name type="scientific">Cercophora newfieldiana</name>
    <dbReference type="NCBI Taxonomy" id="92897"/>
    <lineage>
        <taxon>Eukaryota</taxon>
        <taxon>Fungi</taxon>
        <taxon>Dikarya</taxon>
        <taxon>Ascomycota</taxon>
        <taxon>Pezizomycotina</taxon>
        <taxon>Sordariomycetes</taxon>
        <taxon>Sordariomycetidae</taxon>
        <taxon>Sordariales</taxon>
        <taxon>Lasiosphaeriaceae</taxon>
        <taxon>Cercophora</taxon>
    </lineage>
</organism>
<name>A0AA39XRM4_9PEZI</name>
<dbReference type="EMBL" id="JAULSV010000007">
    <property type="protein sequence ID" value="KAK0638954.1"/>
    <property type="molecule type" value="Genomic_DNA"/>
</dbReference>
<sequence>MRWAARARSPSTAVITSDSRFPFWPLQSLSLSDSDSSSLFFAVSHSLSLVSVSWPSNGVVSGSNPPRADIAFRRELGRLDDLAGSRFMNRDTWFAGVEGRSSRRGELWLSCQQTNSETIRRLRLTPRPIYFHSAPCRLRSKMQTLYRPSRLPSCWWTRHNNLSSLYLDWATAKPRTLTPHCSCSSQHSHRRKRVLRHGGGRTVGLAIAVVRRFRPRG</sequence>
<reference evidence="1" key="1">
    <citation type="submission" date="2023-06" db="EMBL/GenBank/DDBJ databases">
        <title>Genome-scale phylogeny and comparative genomics of the fungal order Sordariales.</title>
        <authorList>
            <consortium name="Lawrence Berkeley National Laboratory"/>
            <person name="Hensen N."/>
            <person name="Bonometti L."/>
            <person name="Westerberg I."/>
            <person name="Brannstrom I.O."/>
            <person name="Guillou S."/>
            <person name="Cros-Aarteil S."/>
            <person name="Calhoun S."/>
            <person name="Haridas S."/>
            <person name="Kuo A."/>
            <person name="Mondo S."/>
            <person name="Pangilinan J."/>
            <person name="Riley R."/>
            <person name="Labutti K."/>
            <person name="Andreopoulos B."/>
            <person name="Lipzen A."/>
            <person name="Chen C."/>
            <person name="Yanf M."/>
            <person name="Daum C."/>
            <person name="Ng V."/>
            <person name="Clum A."/>
            <person name="Steindorff A."/>
            <person name="Ohm R."/>
            <person name="Martin F."/>
            <person name="Silar P."/>
            <person name="Natvig D."/>
            <person name="Lalanne C."/>
            <person name="Gautier V."/>
            <person name="Ament-Velasquez S.L."/>
            <person name="Kruys A."/>
            <person name="Hutchinson M.I."/>
            <person name="Powell A.J."/>
            <person name="Barry K."/>
            <person name="Miller A.N."/>
            <person name="Grigoriev I.V."/>
            <person name="Debuchy R."/>
            <person name="Gladieux P."/>
            <person name="Thoren M.H."/>
            <person name="Johannesson H."/>
        </authorList>
    </citation>
    <scope>NUCLEOTIDE SEQUENCE</scope>
    <source>
        <strain evidence="1">SMH2532-1</strain>
    </source>
</reference>
<proteinExistence type="predicted"/>